<feature type="transmembrane region" description="Helical" evidence="1">
    <location>
        <begin position="117"/>
        <end position="134"/>
    </location>
</feature>
<feature type="transmembrane region" description="Helical" evidence="1">
    <location>
        <begin position="76"/>
        <end position="97"/>
    </location>
</feature>
<dbReference type="STRING" id="320771.Cflav_PD4836"/>
<dbReference type="EMBL" id="ABOX02000008">
    <property type="protein sequence ID" value="EEF61796.1"/>
    <property type="molecule type" value="Genomic_DNA"/>
</dbReference>
<keyword evidence="1" id="KW-0472">Membrane</keyword>
<dbReference type="AlphaFoldDB" id="B9XET2"/>
<organism evidence="2 3">
    <name type="scientific">Pedosphaera parvula (strain Ellin514)</name>
    <dbReference type="NCBI Taxonomy" id="320771"/>
    <lineage>
        <taxon>Bacteria</taxon>
        <taxon>Pseudomonadati</taxon>
        <taxon>Verrucomicrobiota</taxon>
        <taxon>Pedosphaerae</taxon>
        <taxon>Pedosphaerales</taxon>
        <taxon>Pedosphaeraceae</taxon>
        <taxon>Pedosphaera</taxon>
    </lineage>
</organism>
<proteinExistence type="predicted"/>
<dbReference type="RefSeq" id="WP_007414330.1">
    <property type="nucleotide sequence ID" value="NZ_ABOX02000008.1"/>
</dbReference>
<dbReference type="OrthoDB" id="1355850at2"/>
<evidence type="ECO:0000313" key="3">
    <source>
        <dbReference type="Proteomes" id="UP000003688"/>
    </source>
</evidence>
<keyword evidence="3" id="KW-1185">Reference proteome</keyword>
<evidence type="ECO:0000313" key="2">
    <source>
        <dbReference type="EMBL" id="EEF61796.1"/>
    </source>
</evidence>
<accession>B9XET2</accession>
<feature type="transmembrane region" description="Helical" evidence="1">
    <location>
        <begin position="35"/>
        <end position="55"/>
    </location>
</feature>
<keyword evidence="1" id="KW-1133">Transmembrane helix</keyword>
<name>B9XET2_PEDPL</name>
<keyword evidence="1" id="KW-0812">Transmembrane</keyword>
<comment type="caution">
    <text evidence="2">The sequence shown here is derived from an EMBL/GenBank/DDBJ whole genome shotgun (WGS) entry which is preliminary data.</text>
</comment>
<gene>
    <name evidence="2" type="ORF">Cflav_PD4836</name>
</gene>
<reference evidence="2 3" key="1">
    <citation type="journal article" date="2011" name="J. Bacteriol.">
        <title>Genome sequence of 'Pedosphaera parvula' Ellin514, an aerobic Verrucomicrobial isolate from pasture soil.</title>
        <authorList>
            <person name="Kant R."/>
            <person name="van Passel M.W."/>
            <person name="Sangwan P."/>
            <person name="Palva A."/>
            <person name="Lucas S."/>
            <person name="Copeland A."/>
            <person name="Lapidus A."/>
            <person name="Glavina Del Rio T."/>
            <person name="Dalin E."/>
            <person name="Tice H."/>
            <person name="Bruce D."/>
            <person name="Goodwin L."/>
            <person name="Pitluck S."/>
            <person name="Chertkov O."/>
            <person name="Larimer F.W."/>
            <person name="Land M.L."/>
            <person name="Hauser L."/>
            <person name="Brettin T.S."/>
            <person name="Detter J.C."/>
            <person name="Han S."/>
            <person name="de Vos W.M."/>
            <person name="Janssen P.H."/>
            <person name="Smidt H."/>
        </authorList>
    </citation>
    <scope>NUCLEOTIDE SEQUENCE [LARGE SCALE GENOMIC DNA]</scope>
    <source>
        <strain evidence="2 3">Ellin514</strain>
    </source>
</reference>
<sequence length="163" mass="18199">MGYILLMVTALTGLIASIACHLMGWLHVEPPWGKSVFILHVGIFVVWFPLVILANRTMPKAGRNNMKHLLAVLPKWVRVACAVLFAYAILHFVYFIYCTQQYPKHGVPFYLELRGFSGHWMMFYGIASAGFVALGRLARKSKNAEATTNRCPGMGGRINTGPD</sequence>
<protein>
    <submittedName>
        <fullName evidence="2">Uncharacterized protein</fullName>
    </submittedName>
</protein>
<dbReference type="Proteomes" id="UP000003688">
    <property type="component" value="Unassembled WGS sequence"/>
</dbReference>
<evidence type="ECO:0000256" key="1">
    <source>
        <dbReference type="SAM" id="Phobius"/>
    </source>
</evidence>